<sequence length="1002" mass="114146">MQNPLNNMQTPINIQNPLNNIHNPLNNMSNPMNNMQSPLNNMPSFSPIDSLTSQLSATTLQPTLPQEPKGNSTRQDNGLQAIRNFTDTLQALQRIKTDSDVKIIRNCFKGVLNHLPGPINVQKLTKTDDIVMNNELIEAYSHLLNTIMTILIPHWTVFKAEVTNLFVIEESFALSSEILATLCGFLRNEGNIETLRALAYILLKYIKSDVVLTAIVDCSSISFQDVKEKYQYQAEWEKYVQTLATLPERVANKLEMDTPKDFAHETYSYYLIFQIVRAIDFMAECHFHQGTKFDLSYLSHLLSKVITNYNMNGNSKAILTLVDVLICWTDDDDKKSKFVKRKLIQSTLKQLSRQSIECISIMFLNRCPIDYTKDSQSILNVLGRNFDESKDWSEILTYKIPFYFKPKCYKDTTIPENLIYYVSTSRNKETLTDLIMRLARVWSDVKITNTSNVVQHIYISQMLVLGIKYRAVWAIKNKIEWPLGDLKNMLFKGMSKHMDVWFQEFRTIGMATIEVSLKILSDVDTKDKEATKGLTFEYADMGEVCVEIHRIIKSLSQRCLIDKRKKVPKNYTVKKFNVNEALDSIADKIQDYENKTVHNTVVTCAVRNPQSKEDILKTIISNKIDLLQKNPEAVEQLDSDDDLEPYDMSNDVPVTAKMKPKYLRDLISELVEAKDGETFEVCLSVSEDLVNRQLKLEGAKLITELLDLFVHLEEKYHVDDFDNVKFNTVVAIVCSQPIVSAEHLCKELHTDVGRYSIATKIFMLDVINEAVTRLGDVRPQPETEKEVISIEESSEEIAAEEIIRRRLINKTRYFHSIRPHPFAKAKKNEFSAIADSFFYPLIGGFGYKQLTLSRHNSKQDVDNILLYKYLSVIGNVILATKNCLKCPQYCWEIMQMPTQPPNSKATTKLGATWADTSGAINIDVDNLLAPRSPKAGPAPSINQLKSSPNSPAHNLNPNPMAMGYNFQPMMNNNFAAPNMNVTNPNIPSPGMNMVNPNMGMNM</sequence>
<dbReference type="GO" id="GO:0051083">
    <property type="term" value="P:'de novo' cotranslational protein folding"/>
    <property type="evidence" value="ECO:0007669"/>
    <property type="project" value="TreeGrafter"/>
</dbReference>
<comment type="caution">
    <text evidence="4">The sequence shown here is derived from an EMBL/GenBank/DDBJ whole genome shotgun (WGS) entry which is preliminary data.</text>
</comment>
<proteinExistence type="inferred from homology"/>
<dbReference type="InterPro" id="IPR038528">
    <property type="entry name" value="TEL2_C_sf"/>
</dbReference>
<gene>
    <name evidence="4" type="ORF">OBRU01_11279</name>
</gene>
<dbReference type="Proteomes" id="UP000037510">
    <property type="component" value="Unassembled WGS sequence"/>
</dbReference>
<dbReference type="PANTHER" id="PTHR15830:SF10">
    <property type="entry name" value="TELOMERE LENGTH REGULATION PROTEIN TEL2 HOMOLOG"/>
    <property type="match status" value="1"/>
</dbReference>
<dbReference type="GO" id="GO:0005829">
    <property type="term" value="C:cytosol"/>
    <property type="evidence" value="ECO:0007669"/>
    <property type="project" value="TreeGrafter"/>
</dbReference>
<evidence type="ECO:0000256" key="2">
    <source>
        <dbReference type="SAM" id="MobiDB-lite"/>
    </source>
</evidence>
<feature type="region of interest" description="Disordered" evidence="2">
    <location>
        <begin position="931"/>
        <end position="958"/>
    </location>
</feature>
<feature type="domain" description="Telomere length regulation protein conserved" evidence="3">
    <location>
        <begin position="660"/>
        <end position="770"/>
    </location>
</feature>
<dbReference type="Gene3D" id="1.25.40.720">
    <property type="entry name" value="Telomere length regulation protein 2, C-terminal domain"/>
    <property type="match status" value="2"/>
</dbReference>
<protein>
    <submittedName>
        <fullName evidence="4">Epsin 4/enthoprotin</fullName>
    </submittedName>
</protein>
<reference evidence="4 5" key="1">
    <citation type="journal article" date="2015" name="Genome Biol. Evol.">
        <title>The genome of winter moth (Operophtera brumata) provides a genomic perspective on sexual dimorphism and phenology.</title>
        <authorList>
            <person name="Derks M.F."/>
            <person name="Smit S."/>
            <person name="Salis L."/>
            <person name="Schijlen E."/>
            <person name="Bossers A."/>
            <person name="Mateman C."/>
            <person name="Pijl A.S."/>
            <person name="de Ridder D."/>
            <person name="Groenen M.A."/>
            <person name="Visser M.E."/>
            <person name="Megens H.J."/>
        </authorList>
    </citation>
    <scope>NUCLEOTIDE SEQUENCE [LARGE SCALE GENOMIC DNA]</scope>
    <source>
        <strain evidence="4">WM2013NL</strain>
        <tissue evidence="4">Head and thorax</tissue>
    </source>
</reference>
<dbReference type="PANTHER" id="PTHR15830">
    <property type="entry name" value="TELOMERE LENGTH REGULATION PROTEIN TEL2 FAMILY MEMBER"/>
    <property type="match status" value="1"/>
</dbReference>
<accession>A0A0L7LCI0</accession>
<dbReference type="InterPro" id="IPR051970">
    <property type="entry name" value="TEL2_Regulation"/>
</dbReference>
<comment type="similarity">
    <text evidence="1">Belongs to the TEL2 family.</text>
</comment>
<keyword evidence="5" id="KW-1185">Reference proteome</keyword>
<dbReference type="Pfam" id="PF10193">
    <property type="entry name" value="Telomere_reg-2"/>
    <property type="match status" value="1"/>
</dbReference>
<evidence type="ECO:0000313" key="4">
    <source>
        <dbReference type="EMBL" id="KOB73119.1"/>
    </source>
</evidence>
<organism evidence="4 5">
    <name type="scientific">Operophtera brumata</name>
    <name type="common">Winter moth</name>
    <name type="synonym">Phalaena brumata</name>
    <dbReference type="NCBI Taxonomy" id="104452"/>
    <lineage>
        <taxon>Eukaryota</taxon>
        <taxon>Metazoa</taxon>
        <taxon>Ecdysozoa</taxon>
        <taxon>Arthropoda</taxon>
        <taxon>Hexapoda</taxon>
        <taxon>Insecta</taxon>
        <taxon>Pterygota</taxon>
        <taxon>Neoptera</taxon>
        <taxon>Endopterygota</taxon>
        <taxon>Lepidoptera</taxon>
        <taxon>Glossata</taxon>
        <taxon>Ditrysia</taxon>
        <taxon>Geometroidea</taxon>
        <taxon>Geometridae</taxon>
        <taxon>Larentiinae</taxon>
        <taxon>Operophtera</taxon>
    </lineage>
</organism>
<dbReference type="InterPro" id="IPR019337">
    <property type="entry name" value="Telomere_length_regulation_dom"/>
</dbReference>
<dbReference type="GO" id="GO:0051879">
    <property type="term" value="F:Hsp90 protein binding"/>
    <property type="evidence" value="ECO:0007669"/>
    <property type="project" value="TreeGrafter"/>
</dbReference>
<name>A0A0L7LCI0_OPEBR</name>
<dbReference type="STRING" id="104452.A0A0L7LCI0"/>
<dbReference type="GO" id="GO:0042162">
    <property type="term" value="F:telomeric DNA binding"/>
    <property type="evidence" value="ECO:0007669"/>
    <property type="project" value="TreeGrafter"/>
</dbReference>
<evidence type="ECO:0000256" key="1">
    <source>
        <dbReference type="ARBA" id="ARBA00006133"/>
    </source>
</evidence>
<evidence type="ECO:0000259" key="3">
    <source>
        <dbReference type="Pfam" id="PF10193"/>
    </source>
</evidence>
<feature type="non-terminal residue" evidence="4">
    <location>
        <position position="1002"/>
    </location>
</feature>
<feature type="compositionally biased region" description="Polar residues" evidence="2">
    <location>
        <begin position="940"/>
        <end position="957"/>
    </location>
</feature>
<dbReference type="EMBL" id="JTDY01001702">
    <property type="protein sequence ID" value="KOB73119.1"/>
    <property type="molecule type" value="Genomic_DNA"/>
</dbReference>
<dbReference type="AlphaFoldDB" id="A0A0L7LCI0"/>
<evidence type="ECO:0000313" key="5">
    <source>
        <dbReference type="Proteomes" id="UP000037510"/>
    </source>
</evidence>